<keyword evidence="1" id="KW-1133">Transmembrane helix</keyword>
<sequence length="218" mass="24313">MVEDVVTLGPDDFQRIGIQPTETRLAVIRHAASRAAKSLARRQLSAPNPLTEQQLSRIAVSTYRLLDPRQRMDRHSRAHVGRIRPAALYRAGRAEFADGQILIQSCDASESSVTTHHVDEVCQGRAFASDVSTFQDVRPATAKPTMTLQRDRNLIDSPVDRPIDGPRGWFAHLRRIATRPSLILTMIVTLLLTAGAVWNWGHHRNAVPERPLPVANSR</sequence>
<dbReference type="EMBL" id="CP037423">
    <property type="protein sequence ID" value="QDV46969.1"/>
    <property type="molecule type" value="Genomic_DNA"/>
</dbReference>
<reference evidence="2 3" key="1">
    <citation type="submission" date="2019-03" db="EMBL/GenBank/DDBJ databases">
        <title>Deep-cultivation of Planctomycetes and their phenomic and genomic characterization uncovers novel biology.</title>
        <authorList>
            <person name="Wiegand S."/>
            <person name="Jogler M."/>
            <person name="Boedeker C."/>
            <person name="Pinto D."/>
            <person name="Vollmers J."/>
            <person name="Rivas-Marin E."/>
            <person name="Kohn T."/>
            <person name="Peeters S.H."/>
            <person name="Heuer A."/>
            <person name="Rast P."/>
            <person name="Oberbeckmann S."/>
            <person name="Bunk B."/>
            <person name="Jeske O."/>
            <person name="Meyerdierks A."/>
            <person name="Storesund J.E."/>
            <person name="Kallscheuer N."/>
            <person name="Luecker S."/>
            <person name="Lage O.M."/>
            <person name="Pohl T."/>
            <person name="Merkel B.J."/>
            <person name="Hornburger P."/>
            <person name="Mueller R.-W."/>
            <person name="Bruemmer F."/>
            <person name="Labrenz M."/>
            <person name="Spormann A.M."/>
            <person name="Op den Camp H."/>
            <person name="Overmann J."/>
            <person name="Amann R."/>
            <person name="Jetten M.S.M."/>
            <person name="Mascher T."/>
            <person name="Medema M.H."/>
            <person name="Devos D.P."/>
            <person name="Kaster A.-K."/>
            <person name="Ovreas L."/>
            <person name="Rohde M."/>
            <person name="Galperin M.Y."/>
            <person name="Jogler C."/>
        </authorList>
    </citation>
    <scope>NUCLEOTIDE SEQUENCE [LARGE SCALE GENOMIC DNA]</scope>
    <source>
        <strain evidence="2 3">Enr13</strain>
    </source>
</reference>
<dbReference type="AlphaFoldDB" id="A0A518I1H4"/>
<evidence type="ECO:0000313" key="2">
    <source>
        <dbReference type="EMBL" id="QDV46969.1"/>
    </source>
</evidence>
<gene>
    <name evidence="2" type="ORF">Enr13x_68780</name>
</gene>
<evidence type="ECO:0000256" key="1">
    <source>
        <dbReference type="SAM" id="Phobius"/>
    </source>
</evidence>
<dbReference type="Proteomes" id="UP000319004">
    <property type="component" value="Chromosome"/>
</dbReference>
<protein>
    <submittedName>
        <fullName evidence="2">Uncharacterized protein</fullName>
    </submittedName>
</protein>
<keyword evidence="3" id="KW-1185">Reference proteome</keyword>
<dbReference type="KEGG" id="snep:Enr13x_68780"/>
<name>A0A518I1H4_9BACT</name>
<keyword evidence="1" id="KW-0472">Membrane</keyword>
<keyword evidence="1" id="KW-0812">Transmembrane</keyword>
<feature type="transmembrane region" description="Helical" evidence="1">
    <location>
        <begin position="182"/>
        <end position="201"/>
    </location>
</feature>
<proteinExistence type="predicted"/>
<evidence type="ECO:0000313" key="3">
    <source>
        <dbReference type="Proteomes" id="UP000319004"/>
    </source>
</evidence>
<accession>A0A518I1H4</accession>
<organism evidence="2 3">
    <name type="scientific">Stieleria neptunia</name>
    <dbReference type="NCBI Taxonomy" id="2527979"/>
    <lineage>
        <taxon>Bacteria</taxon>
        <taxon>Pseudomonadati</taxon>
        <taxon>Planctomycetota</taxon>
        <taxon>Planctomycetia</taxon>
        <taxon>Pirellulales</taxon>
        <taxon>Pirellulaceae</taxon>
        <taxon>Stieleria</taxon>
    </lineage>
</organism>